<reference evidence="1 2" key="1">
    <citation type="submission" date="2023-06" db="EMBL/GenBank/DDBJ databases">
        <title>Comparative genomics of Bacillaceae isolates and their secondary metabolite potential.</title>
        <authorList>
            <person name="Song L."/>
            <person name="Nielsen L.J."/>
            <person name="Mohite O."/>
            <person name="Xu X."/>
            <person name="Weber T."/>
            <person name="Kovacs A.T."/>
        </authorList>
    </citation>
    <scope>NUCLEOTIDE SEQUENCE [LARGE SCALE GENOMIC DNA]</scope>
    <source>
        <strain evidence="1 2">DX2.1</strain>
    </source>
</reference>
<comment type="caution">
    <text evidence="1">The sequence shown here is derived from an EMBL/GenBank/DDBJ whole genome shotgun (WGS) entry which is preliminary data.</text>
</comment>
<name>A0ABT7R6Y7_9BACI</name>
<dbReference type="RefSeq" id="WP_289359093.1">
    <property type="nucleotide sequence ID" value="NZ_JAUCFG010000002.1"/>
</dbReference>
<keyword evidence="2" id="KW-1185">Reference proteome</keyword>
<proteinExistence type="predicted"/>
<evidence type="ECO:0000313" key="1">
    <source>
        <dbReference type="EMBL" id="MDM5438695.1"/>
    </source>
</evidence>
<gene>
    <name evidence="1" type="ORF">QUG02_11235</name>
</gene>
<sequence length="147" mass="16421">MRAAERIFTHIQDANNNKKEESMFALGQVITGEPNVTIQIHGSSKALPSAFFVMPYTKFKKGETVLVQRIAGTRPTDRQYVVKPLHDMVSVCNYTGSDYVLLADSSIKYPASQTFCPWPIPAGMNVLLLPNRFPTKDAIWVVVNAYV</sequence>
<organism evidence="1 2">
    <name type="scientific">Bacillus hominis</name>
    <dbReference type="NCBI Taxonomy" id="2817478"/>
    <lineage>
        <taxon>Bacteria</taxon>
        <taxon>Bacillati</taxon>
        <taxon>Bacillota</taxon>
        <taxon>Bacilli</taxon>
        <taxon>Bacillales</taxon>
        <taxon>Bacillaceae</taxon>
        <taxon>Bacillus</taxon>
        <taxon>Bacillus cereus group</taxon>
    </lineage>
</organism>
<dbReference type="EMBL" id="JAUCFG010000002">
    <property type="protein sequence ID" value="MDM5438695.1"/>
    <property type="molecule type" value="Genomic_DNA"/>
</dbReference>
<dbReference type="Proteomes" id="UP001224139">
    <property type="component" value="Unassembled WGS sequence"/>
</dbReference>
<protein>
    <submittedName>
        <fullName evidence="1">Uncharacterized protein</fullName>
    </submittedName>
</protein>
<evidence type="ECO:0000313" key="2">
    <source>
        <dbReference type="Proteomes" id="UP001224139"/>
    </source>
</evidence>
<accession>A0ABT7R6Y7</accession>